<name>A0A8H4TQG1_9HYPO</name>
<reference evidence="1" key="2">
    <citation type="submission" date="2020-05" db="EMBL/GenBank/DDBJ databases">
        <authorList>
            <person name="Kim H.-S."/>
            <person name="Proctor R.H."/>
            <person name="Brown D.W."/>
        </authorList>
    </citation>
    <scope>NUCLEOTIDE SEQUENCE</scope>
    <source>
        <strain evidence="1">NRRL 20472</strain>
    </source>
</reference>
<protein>
    <submittedName>
        <fullName evidence="1">Uncharacterized protein</fullName>
    </submittedName>
</protein>
<dbReference type="AlphaFoldDB" id="A0A8H4TQG1"/>
<dbReference type="EMBL" id="JABEXW010000563">
    <property type="protein sequence ID" value="KAF4962205.1"/>
    <property type="molecule type" value="Genomic_DNA"/>
</dbReference>
<gene>
    <name evidence="1" type="ORF">FSARC_9720</name>
</gene>
<comment type="caution">
    <text evidence="1">The sequence shown here is derived from an EMBL/GenBank/DDBJ whole genome shotgun (WGS) entry which is preliminary data.</text>
</comment>
<dbReference type="Proteomes" id="UP000622797">
    <property type="component" value="Unassembled WGS sequence"/>
</dbReference>
<evidence type="ECO:0000313" key="2">
    <source>
        <dbReference type="Proteomes" id="UP000622797"/>
    </source>
</evidence>
<sequence>MCQDLFVVWAPCAHWEFRGVDKCAEAKTLKSALKKGLLKKKCEPENVIQFIIDWCPECTKGFTKIIKELDVIPATYHGLWDQRLMERYFAIKSHNRWFYAVEPKKIGYEAFASRDSIEYLPSGAGRRDVKKDVIWELYALEAEVRRLRPVLVYIKDYSYSPAEEMSQMMRLCEKAIFETKKKAYHFGHVTW</sequence>
<accession>A0A8H4TQG1</accession>
<keyword evidence="2" id="KW-1185">Reference proteome</keyword>
<dbReference type="OrthoDB" id="4970409at2759"/>
<proteinExistence type="predicted"/>
<reference evidence="1" key="1">
    <citation type="journal article" date="2020" name="BMC Genomics">
        <title>Correction to: Identification and distribution of gene clusters required for synthesis of sphingolipid metabolism inhibitors in diverse species of the filamentous fungus Fusarium.</title>
        <authorList>
            <person name="Kim H.S."/>
            <person name="Lohmar J.M."/>
            <person name="Busman M."/>
            <person name="Brown D.W."/>
            <person name="Naumann T.A."/>
            <person name="Divon H.H."/>
            <person name="Lysoe E."/>
            <person name="Uhlig S."/>
            <person name="Proctor R.H."/>
        </authorList>
    </citation>
    <scope>NUCLEOTIDE SEQUENCE</scope>
    <source>
        <strain evidence="1">NRRL 20472</strain>
    </source>
</reference>
<evidence type="ECO:0000313" key="1">
    <source>
        <dbReference type="EMBL" id="KAF4962205.1"/>
    </source>
</evidence>
<organism evidence="1 2">
    <name type="scientific">Fusarium sarcochroum</name>
    <dbReference type="NCBI Taxonomy" id="1208366"/>
    <lineage>
        <taxon>Eukaryota</taxon>
        <taxon>Fungi</taxon>
        <taxon>Dikarya</taxon>
        <taxon>Ascomycota</taxon>
        <taxon>Pezizomycotina</taxon>
        <taxon>Sordariomycetes</taxon>
        <taxon>Hypocreomycetidae</taxon>
        <taxon>Hypocreales</taxon>
        <taxon>Nectriaceae</taxon>
        <taxon>Fusarium</taxon>
        <taxon>Fusarium lateritium species complex</taxon>
    </lineage>
</organism>